<proteinExistence type="predicted"/>
<organism evidence="4 5">
    <name type="scientific">Limnoglobus roseus</name>
    <dbReference type="NCBI Taxonomy" id="2598579"/>
    <lineage>
        <taxon>Bacteria</taxon>
        <taxon>Pseudomonadati</taxon>
        <taxon>Planctomycetota</taxon>
        <taxon>Planctomycetia</taxon>
        <taxon>Gemmatales</taxon>
        <taxon>Gemmataceae</taxon>
        <taxon>Limnoglobus</taxon>
    </lineage>
</organism>
<keyword evidence="5" id="KW-1185">Reference proteome</keyword>
<dbReference type="EMBL" id="CP042425">
    <property type="protein sequence ID" value="QEL16243.1"/>
    <property type="molecule type" value="Genomic_DNA"/>
</dbReference>
<name>A0A5C1ADF0_9BACT</name>
<dbReference type="InterPro" id="IPR029052">
    <property type="entry name" value="Metallo-depent_PP-like"/>
</dbReference>
<dbReference type="KEGG" id="lrs:PX52LOC_03183"/>
<dbReference type="AlphaFoldDB" id="A0A5C1ADF0"/>
<feature type="domain" description="PhoD-like phosphatase metallophosphatase" evidence="2">
    <location>
        <begin position="149"/>
        <end position="472"/>
    </location>
</feature>
<dbReference type="Gene3D" id="2.60.40.380">
    <property type="entry name" value="Purple acid phosphatase-like, N-terminal"/>
    <property type="match status" value="1"/>
</dbReference>
<evidence type="ECO:0000313" key="5">
    <source>
        <dbReference type="Proteomes" id="UP000324974"/>
    </source>
</evidence>
<dbReference type="PANTHER" id="PTHR43606:SF1">
    <property type="entry name" value="PHOD-LIKE PHOSPHATASE METALLOPHOSPHATASE DOMAIN-CONTAINING PROTEIN"/>
    <property type="match status" value="1"/>
</dbReference>
<feature type="domain" description="Phospholipase D N-terminal" evidence="3">
    <location>
        <begin position="50"/>
        <end position="137"/>
    </location>
</feature>
<dbReference type="Gene3D" id="3.60.21.70">
    <property type="entry name" value="PhoD-like phosphatase"/>
    <property type="match status" value="1"/>
</dbReference>
<evidence type="ECO:0000256" key="1">
    <source>
        <dbReference type="SAM" id="MobiDB-lite"/>
    </source>
</evidence>
<dbReference type="InterPro" id="IPR038607">
    <property type="entry name" value="PhoD-like_sf"/>
</dbReference>
<dbReference type="PROSITE" id="PS51318">
    <property type="entry name" value="TAT"/>
    <property type="match status" value="1"/>
</dbReference>
<dbReference type="CDD" id="cd07389">
    <property type="entry name" value="MPP_PhoD"/>
    <property type="match status" value="1"/>
</dbReference>
<dbReference type="InterPro" id="IPR052900">
    <property type="entry name" value="Phospholipid_Metab_Enz"/>
</dbReference>
<dbReference type="InterPro" id="IPR032093">
    <property type="entry name" value="PhoD_N"/>
</dbReference>
<reference evidence="5" key="1">
    <citation type="submission" date="2019-08" db="EMBL/GenBank/DDBJ databases">
        <title>Limnoglobus roseus gen. nov., sp. nov., a novel freshwater planctomycete with a giant genome from the family Gemmataceae.</title>
        <authorList>
            <person name="Kulichevskaya I.S."/>
            <person name="Naumoff D.G."/>
            <person name="Miroshnikov K."/>
            <person name="Ivanova A."/>
            <person name="Philippov D.A."/>
            <person name="Hakobyan A."/>
            <person name="Rijpstra I.C."/>
            <person name="Sinninghe Damste J.S."/>
            <person name="Liesack W."/>
            <person name="Dedysh S.N."/>
        </authorList>
    </citation>
    <scope>NUCLEOTIDE SEQUENCE [LARGE SCALE GENOMIC DNA]</scope>
    <source>
        <strain evidence="5">PX52</strain>
    </source>
</reference>
<sequence>MGEPSVDRRSFVTRTVSAAAALSCGSGTAAEPTQKPNSAVASEPPGTPCGVASGDVTHDTAVVWSRTDGSAKMVVEYATTADFRQPRRAEPVAATPEADFTAKALLAGLPPGHTIYYRVWFDDNGRVSPPVSGRFRTAPAPDKPADVFFAWSGDTAGQGFGINPEWGGMRIYDAIRRLEPQFFLHSGDNIYADNPIPESLKLADGTIWRNVTTPAKSHQAVTLEDFRGNYRYNLLDEHVRRFNAEVPTIVQWDDHEVANNWYPDQAIAGRKDAVNLPGVRDGRALADRARQAFFEYLPIKPQEADRGRIYRSFQLGTSAELFVLDQRSYRGPNSANTQDRPGRETPFLGGEQLAWLKQGLRESKATWKIIASDMPIGLIVDDAVDGKPHFEAIANADPGSPRGRELEFADLFTDLKQGGVRNVVWLTADVHYAAALHYSPERAGFKSPFEPFWEFVAGPMHAGTFGPNKLDATFGPEVRFEYAPRAGLLLPTGRTVPEGFKLPLPPSDGMQTFGTVRIDAVTQTLTVEFRNVFGDRIHDGTRIGRFELQVAK</sequence>
<dbReference type="PANTHER" id="PTHR43606">
    <property type="entry name" value="PHOSPHATASE, PUTATIVE (AFU_ORTHOLOGUE AFUA_6G08710)-RELATED"/>
    <property type="match status" value="1"/>
</dbReference>
<accession>A0A5C1ADF0</accession>
<protein>
    <submittedName>
        <fullName evidence="4">Alkaline phosphatase</fullName>
    </submittedName>
</protein>
<feature type="region of interest" description="Disordered" evidence="1">
    <location>
        <begin position="24"/>
        <end position="54"/>
    </location>
</feature>
<dbReference type="SUPFAM" id="SSF56300">
    <property type="entry name" value="Metallo-dependent phosphatases"/>
    <property type="match status" value="1"/>
</dbReference>
<dbReference type="Pfam" id="PF16655">
    <property type="entry name" value="PhoD_N"/>
    <property type="match status" value="1"/>
</dbReference>
<evidence type="ECO:0000259" key="3">
    <source>
        <dbReference type="Pfam" id="PF16655"/>
    </source>
</evidence>
<dbReference type="InterPro" id="IPR006311">
    <property type="entry name" value="TAT_signal"/>
</dbReference>
<dbReference type="InterPro" id="IPR018946">
    <property type="entry name" value="PhoD-like_MPP"/>
</dbReference>
<gene>
    <name evidence="4" type="ORF">PX52LOC_03183</name>
</gene>
<evidence type="ECO:0000259" key="2">
    <source>
        <dbReference type="Pfam" id="PF09423"/>
    </source>
</evidence>
<dbReference type="OrthoDB" id="9783365at2"/>
<dbReference type="RefSeq" id="WP_149110999.1">
    <property type="nucleotide sequence ID" value="NZ_CP042425.1"/>
</dbReference>
<evidence type="ECO:0000313" key="4">
    <source>
        <dbReference type="EMBL" id="QEL16243.1"/>
    </source>
</evidence>
<dbReference type="Pfam" id="PF09423">
    <property type="entry name" value="PhoD"/>
    <property type="match status" value="1"/>
</dbReference>
<dbReference type="Proteomes" id="UP000324974">
    <property type="component" value="Chromosome"/>
</dbReference>